<evidence type="ECO:0000313" key="11">
    <source>
        <dbReference type="EMBL" id="AXF48798.1"/>
    </source>
</evidence>
<proteinExistence type="evidence at transcript level"/>
<evidence type="ECO:0000256" key="4">
    <source>
        <dbReference type="ARBA" id="ARBA00022692"/>
    </source>
</evidence>
<keyword evidence="8 10" id="KW-0675">Receptor</keyword>
<feature type="transmembrane region" description="Helical" evidence="10">
    <location>
        <begin position="128"/>
        <end position="149"/>
    </location>
</feature>
<evidence type="ECO:0000256" key="2">
    <source>
        <dbReference type="ARBA" id="ARBA00022475"/>
    </source>
</evidence>
<keyword evidence="5 10" id="KW-0552">Olfaction</keyword>
<dbReference type="GO" id="GO:0004984">
    <property type="term" value="F:olfactory receptor activity"/>
    <property type="evidence" value="ECO:0007669"/>
    <property type="project" value="InterPro"/>
</dbReference>
<dbReference type="Pfam" id="PF02949">
    <property type="entry name" value="7tm_6"/>
    <property type="match status" value="1"/>
</dbReference>
<evidence type="ECO:0000256" key="7">
    <source>
        <dbReference type="ARBA" id="ARBA00023136"/>
    </source>
</evidence>
<dbReference type="EMBL" id="MG816613">
    <property type="protein sequence ID" value="AXF48798.1"/>
    <property type="molecule type" value="mRNA"/>
</dbReference>
<evidence type="ECO:0000256" key="1">
    <source>
        <dbReference type="ARBA" id="ARBA00004651"/>
    </source>
</evidence>
<protein>
    <recommendedName>
        <fullName evidence="10">Odorant receptor</fullName>
    </recommendedName>
</protein>
<dbReference type="GO" id="GO:0005549">
    <property type="term" value="F:odorant binding"/>
    <property type="evidence" value="ECO:0007669"/>
    <property type="project" value="InterPro"/>
</dbReference>
<evidence type="ECO:0000256" key="8">
    <source>
        <dbReference type="ARBA" id="ARBA00023170"/>
    </source>
</evidence>
<name>A0A345BEX4_9NEOP</name>
<sequence>MYSTFQAFRPHFDALSYVAYFKIVPRPASEIKHSLHNAYRAVVWVLVITYNLQHVIRVVQARHSTEQIVNTLFVLLTTLNTLGKQIAFNARVDRMDRLIATLEGPLFAPRSSYDEGVMKRNAVEMSRLLQLYHAAIYVCGIMFAVFPLVNKLLGEDEQLTGYFPFDTNGWLGFGIALAFNSILITFQGYGNVTLDCTIVAFFAQAKIQLQMLRNNLEHLADPINAQLVPADGQICVPTKGFKDIDDPAFGILLKKRLARCVEHYKLIIWYTKEVESVFGEAMVVQFFVMAWVICMTVYKIAGLSLLSAEFVSMLMYLGCMLAQLFIYCFYGTQVKYESEFINTSVYRSDWLSLSPHFRVMLLVLMARGTRAVAPRTAYIIPMSLETYIAVLRSSYTLFTFLERK</sequence>
<evidence type="ECO:0000256" key="5">
    <source>
        <dbReference type="ARBA" id="ARBA00022725"/>
    </source>
</evidence>
<comment type="caution">
    <text evidence="10">Lacks conserved residue(s) required for the propagation of feature annotation.</text>
</comment>
<dbReference type="PANTHER" id="PTHR21137:SF35">
    <property type="entry name" value="ODORANT RECEPTOR 19A-RELATED"/>
    <property type="match status" value="1"/>
</dbReference>
<feature type="transmembrane region" description="Helical" evidence="10">
    <location>
        <begin position="169"/>
        <end position="186"/>
    </location>
</feature>
<accession>A0A345BEX4</accession>
<dbReference type="InterPro" id="IPR004117">
    <property type="entry name" value="7tm6_olfct_rcpt"/>
</dbReference>
<organism evidence="11">
    <name type="scientific">Lobesia botrana</name>
    <dbReference type="NCBI Taxonomy" id="209534"/>
    <lineage>
        <taxon>Eukaryota</taxon>
        <taxon>Metazoa</taxon>
        <taxon>Ecdysozoa</taxon>
        <taxon>Arthropoda</taxon>
        <taxon>Hexapoda</taxon>
        <taxon>Insecta</taxon>
        <taxon>Pterygota</taxon>
        <taxon>Neoptera</taxon>
        <taxon>Endopterygota</taxon>
        <taxon>Lepidoptera</taxon>
        <taxon>Glossata</taxon>
        <taxon>Ditrysia</taxon>
        <taxon>Tortricoidea</taxon>
        <taxon>Tortricidae</taxon>
        <taxon>Olethreutinae</taxon>
        <taxon>Olethreutini</taxon>
        <taxon>Lobesia</taxon>
    </lineage>
</organism>
<reference evidence="11" key="1">
    <citation type="journal article" date="2018" name="Comp. Biochem. Physiol. Part D Genomics Proteomics">
        <title>Analysis of the grapevine moth Lobesia botrana antennal transcriptome and expression of odorant-binding and chemosensory proteins.</title>
        <authorList>
            <person name="Rojas V."/>
            <person name="Jimenez H."/>
            <person name="Palma-Millanao R."/>
            <person name="Gonzalez-Gonzalez A."/>
            <person name="Machuca J."/>
            <person name="Godoy R."/>
            <person name="Ceballos R."/>
            <person name="Mutis A."/>
            <person name="Venthur H."/>
        </authorList>
    </citation>
    <scope>NUCLEOTIDE SEQUENCE</scope>
</reference>
<dbReference type="GO" id="GO:0005886">
    <property type="term" value="C:plasma membrane"/>
    <property type="evidence" value="ECO:0007669"/>
    <property type="project" value="UniProtKB-SubCell"/>
</dbReference>
<dbReference type="GO" id="GO:0007165">
    <property type="term" value="P:signal transduction"/>
    <property type="evidence" value="ECO:0007669"/>
    <property type="project" value="UniProtKB-KW"/>
</dbReference>
<keyword evidence="3 10" id="KW-0716">Sensory transduction</keyword>
<evidence type="ECO:0000256" key="10">
    <source>
        <dbReference type="RuleBase" id="RU351113"/>
    </source>
</evidence>
<comment type="similarity">
    <text evidence="10">Belongs to the insect chemoreceptor superfamily. Heteromeric odorant receptor channel (TC 1.A.69) family.</text>
</comment>
<keyword evidence="4 10" id="KW-0812">Transmembrane</keyword>
<keyword evidence="7 10" id="KW-0472">Membrane</keyword>
<dbReference type="AlphaFoldDB" id="A0A345BEX4"/>
<dbReference type="PANTHER" id="PTHR21137">
    <property type="entry name" value="ODORANT RECEPTOR"/>
    <property type="match status" value="1"/>
</dbReference>
<keyword evidence="6 10" id="KW-1133">Transmembrane helix</keyword>
<keyword evidence="9 10" id="KW-0807">Transducer</keyword>
<feature type="transmembrane region" description="Helical" evidence="10">
    <location>
        <begin position="310"/>
        <end position="330"/>
    </location>
</feature>
<evidence type="ECO:0000256" key="6">
    <source>
        <dbReference type="ARBA" id="ARBA00022989"/>
    </source>
</evidence>
<evidence type="ECO:0000256" key="3">
    <source>
        <dbReference type="ARBA" id="ARBA00022606"/>
    </source>
</evidence>
<keyword evidence="2" id="KW-1003">Cell membrane</keyword>
<evidence type="ECO:0000256" key="9">
    <source>
        <dbReference type="ARBA" id="ARBA00023224"/>
    </source>
</evidence>
<comment type="subcellular location">
    <subcellularLocation>
        <location evidence="1 10">Cell membrane</location>
        <topology evidence="1 10">Multi-pass membrane protein</topology>
    </subcellularLocation>
</comment>
<feature type="transmembrane region" description="Helical" evidence="10">
    <location>
        <begin position="277"/>
        <end position="298"/>
    </location>
</feature>